<accession>A0A412AWI7</accession>
<dbReference type="EMBL" id="QRTC01000035">
    <property type="protein sequence ID" value="RGQ39077.1"/>
    <property type="molecule type" value="Genomic_DNA"/>
</dbReference>
<gene>
    <name evidence="3" type="ORF">DWY99_09255</name>
</gene>
<dbReference type="Gene3D" id="3.65.10.10">
    <property type="entry name" value="Enolpyruvate transferase domain"/>
    <property type="match status" value="2"/>
</dbReference>
<organism evidence="3 4">
    <name type="scientific">[Clostridium] leptum</name>
    <dbReference type="NCBI Taxonomy" id="1535"/>
    <lineage>
        <taxon>Bacteria</taxon>
        <taxon>Bacillati</taxon>
        <taxon>Bacillota</taxon>
        <taxon>Clostridia</taxon>
        <taxon>Eubacteriales</taxon>
        <taxon>Oscillospiraceae</taxon>
        <taxon>Oscillospiraceae incertae sedis</taxon>
    </lineage>
</organism>
<dbReference type="SUPFAM" id="SSF55205">
    <property type="entry name" value="EPT/RTPC-like"/>
    <property type="match status" value="1"/>
</dbReference>
<feature type="domain" description="Enolpyruvate transferase" evidence="2">
    <location>
        <begin position="14"/>
        <end position="172"/>
    </location>
</feature>
<proteinExistence type="predicted"/>
<dbReference type="InterPro" id="IPR013792">
    <property type="entry name" value="RNA3'P_cycl/enolpyr_Trfase_a/b"/>
</dbReference>
<evidence type="ECO:0000313" key="3">
    <source>
        <dbReference type="EMBL" id="RGQ39077.1"/>
    </source>
</evidence>
<dbReference type="InterPro" id="IPR001986">
    <property type="entry name" value="Enolpyruvate_Tfrase_dom"/>
</dbReference>
<evidence type="ECO:0000256" key="1">
    <source>
        <dbReference type="ARBA" id="ARBA00022679"/>
    </source>
</evidence>
<evidence type="ECO:0000313" key="4">
    <source>
        <dbReference type="Proteomes" id="UP000284751"/>
    </source>
</evidence>
<dbReference type="InterPro" id="IPR036968">
    <property type="entry name" value="Enolpyruvate_Tfrase_sf"/>
</dbReference>
<reference evidence="3 4" key="1">
    <citation type="submission" date="2018-08" db="EMBL/GenBank/DDBJ databases">
        <title>A genome reference for cultivated species of the human gut microbiota.</title>
        <authorList>
            <person name="Zou Y."/>
            <person name="Xue W."/>
            <person name="Luo G."/>
        </authorList>
    </citation>
    <scope>NUCLEOTIDE SEQUENCE [LARGE SCALE GENOMIC DNA]</scope>
    <source>
        <strain evidence="3 4">AF28-26</strain>
    </source>
</reference>
<evidence type="ECO:0000259" key="2">
    <source>
        <dbReference type="Pfam" id="PF00275"/>
    </source>
</evidence>
<dbReference type="GO" id="GO:0016765">
    <property type="term" value="F:transferase activity, transferring alkyl or aryl (other than methyl) groups"/>
    <property type="evidence" value="ECO:0007669"/>
    <property type="project" value="InterPro"/>
</dbReference>
<dbReference type="AlphaFoldDB" id="A0A412AWI7"/>
<protein>
    <recommendedName>
        <fullName evidence="2">Enolpyruvate transferase domain-containing protein</fullName>
    </recommendedName>
</protein>
<name>A0A412AWI7_9FIRM</name>
<keyword evidence="1" id="KW-0808">Transferase</keyword>
<dbReference type="Pfam" id="PF00275">
    <property type="entry name" value="EPSP_synthase"/>
    <property type="match status" value="1"/>
</dbReference>
<comment type="caution">
    <text evidence="3">The sequence shown here is derived from an EMBL/GenBank/DDBJ whole genome shotgun (WGS) entry which is preliminary data.</text>
</comment>
<dbReference type="Proteomes" id="UP000284751">
    <property type="component" value="Unassembled WGS sequence"/>
</dbReference>
<sequence length="221" mass="24244">MFNGENKNINISVSKNSPVNASLSLDGYKHSMVQIIALTIALKMKTVIVNPPIVSDTYVFIAIINELGGTAKIYNKRLFIDASTICNANIPFFLGKCIHGSMYLCPALLIALGKFEYYGSGGCQIGDSIDSHNRPFSHIASVIECFNHKISIESNRIIGNFGDNSDITELDIKNFSYSSEDLSGPLVGGATKTALLLSVNKQKFIIKNPYLKTDVYDMIDF</sequence>